<dbReference type="GO" id="GO:0000287">
    <property type="term" value="F:magnesium ion binding"/>
    <property type="evidence" value="ECO:0007669"/>
    <property type="project" value="UniProtKB-UniRule"/>
</dbReference>
<dbReference type="GO" id="GO:0016301">
    <property type="term" value="F:kinase activity"/>
    <property type="evidence" value="ECO:0007669"/>
    <property type="project" value="UniProtKB-KW"/>
</dbReference>
<gene>
    <name evidence="12" type="primary">prs</name>
    <name evidence="14" type="ORF">HW115_06195</name>
</gene>
<feature type="active site" evidence="12">
    <location>
        <position position="192"/>
    </location>
</feature>
<evidence type="ECO:0000313" key="15">
    <source>
        <dbReference type="Proteomes" id="UP000557872"/>
    </source>
</evidence>
<dbReference type="GO" id="GO:0005524">
    <property type="term" value="F:ATP binding"/>
    <property type="evidence" value="ECO:0007669"/>
    <property type="project" value="UniProtKB-KW"/>
</dbReference>
<name>A0A851GE42_9BACT</name>
<evidence type="ECO:0000256" key="12">
    <source>
        <dbReference type="HAMAP-Rule" id="MF_00583"/>
    </source>
</evidence>
<reference evidence="14 15" key="1">
    <citation type="submission" date="2020-07" db="EMBL/GenBank/DDBJ databases">
        <title>Roseicoccus Jingziensis gen. nov., sp. nov., isolated from coastal seawater.</title>
        <authorList>
            <person name="Feng X."/>
        </authorList>
    </citation>
    <scope>NUCLEOTIDE SEQUENCE [LARGE SCALE GENOMIC DNA]</scope>
    <source>
        <strain evidence="14 15">N1E253</strain>
    </source>
</reference>
<evidence type="ECO:0000256" key="5">
    <source>
        <dbReference type="ARBA" id="ARBA00022741"/>
    </source>
</evidence>
<comment type="pathway">
    <text evidence="1 12">Metabolic intermediate biosynthesis; 5-phospho-alpha-D-ribose 1-diphosphate biosynthesis; 5-phospho-alpha-D-ribose 1-diphosphate from D-ribose 5-phosphate (route I): step 1/1.</text>
</comment>
<sequence>MKIFSGKAHQELAEKIAAHLGTTLADVNVTSFPDGESFVQINENIRGEDVYLIQPTCPATNHNLMEMLIMVDAAKRASAGRITAVMPFFGYARQDRKDQPRVPITAKLVANLIEAAGVDRVLTMDLHAAQIQGFFDIPVDHLYAKPVFIKHLREQHGDDASNLTVVSPDVGGVKMARSYADKLGAELAIVAKHRVSATKVEAMNVIGDVDGRNVLLVDDMTETAGTLCAAAKILKDHGAQKIYAGVSHGVLGDMGRQRILESAIEQVITTDSVPQAYGEKVEVVSVAGLFGDAISRIHDGKSVTSLFDIDE</sequence>
<feature type="binding site" evidence="12">
    <location>
        <begin position="34"/>
        <end position="36"/>
    </location>
    <ligand>
        <name>ATP</name>
        <dbReference type="ChEBI" id="CHEBI:30616"/>
    </ligand>
</feature>
<dbReference type="NCBIfam" id="TIGR01251">
    <property type="entry name" value="ribP_PPkin"/>
    <property type="match status" value="1"/>
</dbReference>
<dbReference type="GO" id="GO:0004749">
    <property type="term" value="F:ribose phosphate diphosphokinase activity"/>
    <property type="evidence" value="ECO:0007669"/>
    <property type="project" value="UniProtKB-UniRule"/>
</dbReference>
<feature type="binding site" evidence="12">
    <location>
        <position position="169"/>
    </location>
    <ligand>
        <name>Mg(2+)</name>
        <dbReference type="ChEBI" id="CHEBI:18420"/>
    </ligand>
</feature>
<keyword evidence="2 12" id="KW-0808">Transferase</keyword>
<dbReference type="InterPro" id="IPR037515">
    <property type="entry name" value="Rib-P_diPkinase_bac"/>
</dbReference>
<dbReference type="FunFam" id="3.40.50.2020:FF:000001">
    <property type="entry name" value="Ribose-phosphate pyrophosphokinase"/>
    <property type="match status" value="1"/>
</dbReference>
<dbReference type="Gene3D" id="3.40.50.2020">
    <property type="match status" value="2"/>
</dbReference>
<comment type="catalytic activity">
    <reaction evidence="9 12">
        <text>D-ribose 5-phosphate + ATP = 5-phospho-alpha-D-ribose 1-diphosphate + AMP + H(+)</text>
        <dbReference type="Rhea" id="RHEA:15609"/>
        <dbReference type="ChEBI" id="CHEBI:15378"/>
        <dbReference type="ChEBI" id="CHEBI:30616"/>
        <dbReference type="ChEBI" id="CHEBI:58017"/>
        <dbReference type="ChEBI" id="CHEBI:78346"/>
        <dbReference type="ChEBI" id="CHEBI:456215"/>
        <dbReference type="EC" id="2.7.6.1"/>
    </reaction>
</comment>
<feature type="binding site" evidence="12">
    <location>
        <position position="127"/>
    </location>
    <ligand>
        <name>Mg(2+)</name>
        <dbReference type="ChEBI" id="CHEBI:18420"/>
    </ligand>
</feature>
<dbReference type="InterPro" id="IPR000842">
    <property type="entry name" value="PRib_PP_synth_CS"/>
</dbReference>
<dbReference type="GO" id="GO:0006015">
    <property type="term" value="P:5-phosphoribose 1-diphosphate biosynthetic process"/>
    <property type="evidence" value="ECO:0007669"/>
    <property type="project" value="UniProtKB-UniRule"/>
</dbReference>
<dbReference type="SUPFAM" id="SSF53271">
    <property type="entry name" value="PRTase-like"/>
    <property type="match status" value="1"/>
</dbReference>
<dbReference type="GO" id="GO:0006164">
    <property type="term" value="P:purine nucleotide biosynthetic process"/>
    <property type="evidence" value="ECO:0007669"/>
    <property type="project" value="TreeGrafter"/>
</dbReference>
<comment type="subcellular location">
    <subcellularLocation>
        <location evidence="12">Cytoplasm</location>
    </subcellularLocation>
</comment>
<dbReference type="Pfam" id="PF13793">
    <property type="entry name" value="Pribosyltran_N"/>
    <property type="match status" value="1"/>
</dbReference>
<feature type="binding site" evidence="12">
    <location>
        <begin position="93"/>
        <end position="94"/>
    </location>
    <ligand>
        <name>ATP</name>
        <dbReference type="ChEBI" id="CHEBI:30616"/>
    </ligand>
</feature>
<organism evidence="14 15">
    <name type="scientific">Oceaniferula marina</name>
    <dbReference type="NCBI Taxonomy" id="2748318"/>
    <lineage>
        <taxon>Bacteria</taxon>
        <taxon>Pseudomonadati</taxon>
        <taxon>Verrucomicrobiota</taxon>
        <taxon>Verrucomicrobiia</taxon>
        <taxon>Verrucomicrobiales</taxon>
        <taxon>Verrucomicrobiaceae</taxon>
        <taxon>Oceaniferula</taxon>
    </lineage>
</organism>
<keyword evidence="4 12" id="KW-0545">Nucleotide biosynthesis</keyword>
<protein>
    <recommendedName>
        <fullName evidence="12">Ribose-phosphate pyrophosphokinase</fullName>
        <shortName evidence="12">RPPK</shortName>
        <ecNumber evidence="12">2.7.6.1</ecNumber>
    </recommendedName>
    <alternativeName>
        <fullName evidence="12">5-phospho-D-ribosyl alpha-1-diphosphate synthase</fullName>
    </alternativeName>
    <alternativeName>
        <fullName evidence="12">Phosphoribosyl diphosphate synthase</fullName>
    </alternativeName>
    <alternativeName>
        <fullName evidence="12">Phosphoribosyl pyrophosphate synthase</fullName>
        <shortName evidence="12">P-Rib-PP synthase</shortName>
        <shortName evidence="12">PRPP synthase</shortName>
        <shortName evidence="12">PRPPase</shortName>
    </alternativeName>
</protein>
<dbReference type="InterPro" id="IPR029057">
    <property type="entry name" value="PRTase-like"/>
</dbReference>
<dbReference type="InterPro" id="IPR029099">
    <property type="entry name" value="Pribosyltran_N"/>
</dbReference>
<dbReference type="InterPro" id="IPR005946">
    <property type="entry name" value="Rib-P_diPkinase"/>
</dbReference>
<proteinExistence type="inferred from homology"/>
<comment type="cofactor">
    <cofactor evidence="12">
        <name>Mg(2+)</name>
        <dbReference type="ChEBI" id="CHEBI:18420"/>
    </cofactor>
    <text evidence="12">Binds 2 Mg(2+) ions per subunit.</text>
</comment>
<feature type="domain" description="Ribose-phosphate pyrophosphokinase N-terminal" evidence="13">
    <location>
        <begin position="1"/>
        <end position="117"/>
    </location>
</feature>
<evidence type="ECO:0000256" key="1">
    <source>
        <dbReference type="ARBA" id="ARBA00004996"/>
    </source>
</evidence>
<dbReference type="RefSeq" id="WP_178931724.1">
    <property type="nucleotide sequence ID" value="NZ_JACBAZ010000002.1"/>
</dbReference>
<evidence type="ECO:0000313" key="14">
    <source>
        <dbReference type="EMBL" id="NWK55192.1"/>
    </source>
</evidence>
<dbReference type="PANTHER" id="PTHR10210">
    <property type="entry name" value="RIBOSE-PHOSPHATE DIPHOSPHOKINASE FAMILY MEMBER"/>
    <property type="match status" value="1"/>
</dbReference>
<comment type="subunit">
    <text evidence="12">Homohexamer.</text>
</comment>
<feature type="binding site" evidence="12">
    <location>
        <position position="194"/>
    </location>
    <ligand>
        <name>D-ribose 5-phosphate</name>
        <dbReference type="ChEBI" id="CHEBI:78346"/>
    </ligand>
</feature>
<evidence type="ECO:0000256" key="4">
    <source>
        <dbReference type="ARBA" id="ARBA00022727"/>
    </source>
</evidence>
<evidence type="ECO:0000256" key="10">
    <source>
        <dbReference type="ARBA" id="ARBA00054914"/>
    </source>
</evidence>
<keyword evidence="12" id="KW-0963">Cytoplasm</keyword>
<keyword evidence="8 12" id="KW-0460">Magnesium</keyword>
<evidence type="ECO:0000259" key="13">
    <source>
        <dbReference type="Pfam" id="PF13793"/>
    </source>
</evidence>
<dbReference type="SMART" id="SM01400">
    <property type="entry name" value="Pribosyltran_N"/>
    <property type="match status" value="1"/>
</dbReference>
<dbReference type="HAMAP" id="MF_00583_B">
    <property type="entry name" value="RibP_PPkinase_B"/>
    <property type="match status" value="1"/>
</dbReference>
<comment type="similarity">
    <text evidence="11 12">Belongs to the ribose-phosphate pyrophosphokinase family. Class I subfamily.</text>
</comment>
<accession>A0A851GE42</accession>
<keyword evidence="5 12" id="KW-0547">Nucleotide-binding</keyword>
<evidence type="ECO:0000256" key="2">
    <source>
        <dbReference type="ARBA" id="ARBA00022679"/>
    </source>
</evidence>
<keyword evidence="6 12" id="KW-0418">Kinase</keyword>
<dbReference type="GO" id="GO:0009156">
    <property type="term" value="P:ribonucleoside monophosphate biosynthetic process"/>
    <property type="evidence" value="ECO:0007669"/>
    <property type="project" value="InterPro"/>
</dbReference>
<dbReference type="CDD" id="cd06223">
    <property type="entry name" value="PRTases_typeI"/>
    <property type="match status" value="1"/>
</dbReference>
<dbReference type="PROSITE" id="PS00114">
    <property type="entry name" value="PRPP_SYNTHASE"/>
    <property type="match status" value="1"/>
</dbReference>
<keyword evidence="3 12" id="KW-0479">Metal-binding</keyword>
<dbReference type="Pfam" id="PF14572">
    <property type="entry name" value="Pribosyl_synth"/>
    <property type="match status" value="1"/>
</dbReference>
<keyword evidence="15" id="KW-1185">Reference proteome</keyword>
<dbReference type="Proteomes" id="UP000557872">
    <property type="component" value="Unassembled WGS sequence"/>
</dbReference>
<dbReference type="GO" id="GO:0002189">
    <property type="term" value="C:ribose phosphate diphosphokinase complex"/>
    <property type="evidence" value="ECO:0007669"/>
    <property type="project" value="TreeGrafter"/>
</dbReference>
<evidence type="ECO:0000256" key="6">
    <source>
        <dbReference type="ARBA" id="ARBA00022777"/>
    </source>
</evidence>
<dbReference type="EMBL" id="JACBAZ010000002">
    <property type="protein sequence ID" value="NWK55192.1"/>
    <property type="molecule type" value="Genomic_DNA"/>
</dbReference>
<dbReference type="PANTHER" id="PTHR10210:SF32">
    <property type="entry name" value="RIBOSE-PHOSPHATE PYROPHOSPHOKINASE 2"/>
    <property type="match status" value="1"/>
</dbReference>
<evidence type="ECO:0000256" key="11">
    <source>
        <dbReference type="ARBA" id="ARBA00061444"/>
    </source>
</evidence>
<dbReference type="GO" id="GO:0005737">
    <property type="term" value="C:cytoplasm"/>
    <property type="evidence" value="ECO:0007669"/>
    <property type="project" value="UniProtKB-SubCell"/>
</dbReference>
<dbReference type="InterPro" id="IPR000836">
    <property type="entry name" value="PRTase_dom"/>
</dbReference>
<dbReference type="EC" id="2.7.6.1" evidence="12"/>
<comment type="caution">
    <text evidence="12">Lacks conserved residue(s) required for the propagation of feature annotation.</text>
</comment>
<dbReference type="NCBIfam" id="NF002320">
    <property type="entry name" value="PRK01259.1"/>
    <property type="match status" value="1"/>
</dbReference>
<evidence type="ECO:0000256" key="9">
    <source>
        <dbReference type="ARBA" id="ARBA00049535"/>
    </source>
</evidence>
<dbReference type="AlphaFoldDB" id="A0A851GE42"/>
<evidence type="ECO:0000256" key="8">
    <source>
        <dbReference type="ARBA" id="ARBA00022842"/>
    </source>
</evidence>
<evidence type="ECO:0000256" key="3">
    <source>
        <dbReference type="ARBA" id="ARBA00022723"/>
    </source>
</evidence>
<evidence type="ECO:0000256" key="7">
    <source>
        <dbReference type="ARBA" id="ARBA00022840"/>
    </source>
</evidence>
<dbReference type="UniPathway" id="UPA00087">
    <property type="reaction ID" value="UER00172"/>
</dbReference>
<comment type="function">
    <text evidence="10 12">Involved in the biosynthesis of the central metabolite phospho-alpha-D-ribosyl-1-pyrophosphate (PRPP) via the transfer of pyrophosphoryl group from ATP to 1-hydroxyl of ribose-5-phosphate (Rib-5-P).</text>
</comment>
<comment type="caution">
    <text evidence="14">The sequence shown here is derived from an EMBL/GenBank/DDBJ whole genome shotgun (WGS) entry which is preliminary data.</text>
</comment>
<feature type="binding site" evidence="12">
    <location>
        <position position="218"/>
    </location>
    <ligand>
        <name>D-ribose 5-phosphate</name>
        <dbReference type="ChEBI" id="CHEBI:78346"/>
    </ligand>
</feature>
<keyword evidence="7 12" id="KW-0067">ATP-binding</keyword>